<sequence length="629" mass="68894">MTASGGSEADGRDSPKYTSALDEKELSTVQAIAANGAHESDDEATGLRKELPTDEEIATLRRVPDKIPWIAFSIAFVELCERFSYYGTTAVFVNFIQQPLPKGSTAGNSVGPGIITSRVPGALGLGQRASTAISTCMHFFFPNIKHHLSLANLTPVNSFWAYIMPLVGAYIAEEHLGRFRTIMYSIACALVGHTILIISAIPPVIKNPNGALPCFVIGLVIMGVGTGGFKSNISPLIAEQYTETQMYIRTEKSGERVIVDPAATVSRIFILFYLMINIGSLCGQIGMVFAEKYVGFYLSFLLPTLMFCLCPLVLFICRKRYVRTKPGGSIYYKAMKLIGLVAKGKGSWNVAKMGRDFKHPDSWNACKPSRLANKPAWMTFDDAWVDEVRRGIIACSVFLWYPLFWVAYNQGTTNLTSQAATLELAGVPNDIINNLNPITLIVFIPIMDRIVYPSLRKSGIRFTPIKRITTGFFLAGCGMVSSAVLQYYIYKTNPCGNDASKCKTEYGKNSPISVWVQAVAYVLGGVSEIFASVTSLEYAFMKAPRNMRSLVQAFALFMNAISSALLQALVGLSADPLLIWNYTVTACLSFIGCIGFWISNRKADQAEDELNQLAVADFHAGDKEGEKAA</sequence>
<evidence type="ECO:0000313" key="11">
    <source>
        <dbReference type="Proteomes" id="UP000008383"/>
    </source>
</evidence>
<dbReference type="SUPFAM" id="SSF103473">
    <property type="entry name" value="MFS general substrate transporter"/>
    <property type="match status" value="1"/>
</dbReference>
<dbReference type="GO" id="GO:0005886">
    <property type="term" value="C:plasma membrane"/>
    <property type="evidence" value="ECO:0007669"/>
    <property type="project" value="UniProtKB-ARBA"/>
</dbReference>
<comment type="subcellular location">
    <subcellularLocation>
        <location evidence="1 7">Membrane</location>
        <topology evidence="1 7">Multi-pass membrane protein</topology>
    </subcellularLocation>
</comment>
<dbReference type="InterPro" id="IPR018456">
    <property type="entry name" value="PTR2_symporter_CS"/>
</dbReference>
<protein>
    <submittedName>
        <fullName evidence="10">MFS peptide transporter, putative</fullName>
    </submittedName>
</protein>
<feature type="transmembrane region" description="Helical" evidence="9">
    <location>
        <begin position="296"/>
        <end position="317"/>
    </location>
</feature>
<reference evidence="11" key="1">
    <citation type="journal article" date="2011" name="Genome Biol.">
        <title>Comparative and functional genomics provide insights into the pathogenicity of dermatophytic fungi.</title>
        <authorList>
            <person name="Burmester A."/>
            <person name="Shelest E."/>
            <person name="Gloeckner G."/>
            <person name="Heddergott C."/>
            <person name="Schindler S."/>
            <person name="Staib P."/>
            <person name="Heidel A."/>
            <person name="Felder M."/>
            <person name="Petzold A."/>
            <person name="Szafranski K."/>
            <person name="Feuermann M."/>
            <person name="Pedruzzi I."/>
            <person name="Priebe S."/>
            <person name="Groth M."/>
            <person name="Winkler R."/>
            <person name="Li W."/>
            <person name="Kniemeyer O."/>
            <person name="Schroeckh V."/>
            <person name="Hertweck C."/>
            <person name="Hube B."/>
            <person name="White T.C."/>
            <person name="Platzer M."/>
            <person name="Guthke R."/>
            <person name="Heitman J."/>
            <person name="Woestemeyer J."/>
            <person name="Zipfel P.F."/>
            <person name="Monod M."/>
            <person name="Brakhage A.A."/>
        </authorList>
    </citation>
    <scope>NUCLEOTIDE SEQUENCE [LARGE SCALE GENOMIC DNA]</scope>
    <source>
        <strain evidence="11">HKI 0517</strain>
    </source>
</reference>
<dbReference type="Gene3D" id="1.20.1250.20">
    <property type="entry name" value="MFS general substrate transporter like domains"/>
    <property type="match status" value="1"/>
</dbReference>
<evidence type="ECO:0000256" key="8">
    <source>
        <dbReference type="SAM" id="MobiDB-lite"/>
    </source>
</evidence>
<dbReference type="InterPro" id="IPR000109">
    <property type="entry name" value="POT_fam"/>
</dbReference>
<dbReference type="AlphaFoldDB" id="D4DLS1"/>
<dbReference type="RefSeq" id="XP_003017850.1">
    <property type="nucleotide sequence ID" value="XM_003017804.1"/>
</dbReference>
<dbReference type="HOGENOM" id="CLU_004790_4_1_1"/>
<evidence type="ECO:0000313" key="10">
    <source>
        <dbReference type="EMBL" id="EFE37205.1"/>
    </source>
</evidence>
<dbReference type="GO" id="GO:0071916">
    <property type="term" value="F:dipeptide transmembrane transporter activity"/>
    <property type="evidence" value="ECO:0007669"/>
    <property type="project" value="UniProtKB-ARBA"/>
</dbReference>
<feature type="transmembrane region" description="Helical" evidence="9">
    <location>
        <begin position="268"/>
        <end position="290"/>
    </location>
</feature>
<keyword evidence="6 9" id="KW-0472">Membrane</keyword>
<keyword evidence="5 9" id="KW-1133">Transmembrane helix</keyword>
<feature type="compositionally biased region" description="Basic and acidic residues" evidence="8">
    <location>
        <begin position="9"/>
        <end position="22"/>
    </location>
</feature>
<evidence type="ECO:0000256" key="4">
    <source>
        <dbReference type="ARBA" id="ARBA00022692"/>
    </source>
</evidence>
<accession>D4DLS1</accession>
<evidence type="ECO:0000256" key="9">
    <source>
        <dbReference type="SAM" id="Phobius"/>
    </source>
</evidence>
<feature type="transmembrane region" description="Helical" evidence="9">
    <location>
        <begin position="153"/>
        <end position="172"/>
    </location>
</feature>
<evidence type="ECO:0000256" key="6">
    <source>
        <dbReference type="ARBA" id="ARBA00023136"/>
    </source>
</evidence>
<keyword evidence="3 7" id="KW-0813">Transport</keyword>
<comment type="similarity">
    <text evidence="2 7">Belongs to the major facilitator superfamily. Proton-dependent oligopeptide transporter (POT/PTR) (TC 2.A.17) family.</text>
</comment>
<feature type="transmembrane region" description="Helical" evidence="9">
    <location>
        <begin position="553"/>
        <end position="573"/>
    </location>
</feature>
<feature type="transmembrane region" description="Helical" evidence="9">
    <location>
        <begin position="472"/>
        <end position="490"/>
    </location>
</feature>
<dbReference type="Pfam" id="PF00854">
    <property type="entry name" value="PTR2"/>
    <property type="match status" value="1"/>
</dbReference>
<dbReference type="PANTHER" id="PTHR11654">
    <property type="entry name" value="OLIGOPEPTIDE TRANSPORTER-RELATED"/>
    <property type="match status" value="1"/>
</dbReference>
<keyword evidence="4 7" id="KW-0812">Transmembrane</keyword>
<proteinExistence type="inferred from homology"/>
<feature type="region of interest" description="Disordered" evidence="8">
    <location>
        <begin position="1"/>
        <end position="22"/>
    </location>
</feature>
<dbReference type="OrthoDB" id="8904098at2759"/>
<feature type="transmembrane region" description="Helical" evidence="9">
    <location>
        <begin position="210"/>
        <end position="229"/>
    </location>
</feature>
<evidence type="ECO:0000256" key="7">
    <source>
        <dbReference type="RuleBase" id="RU003755"/>
    </source>
</evidence>
<dbReference type="InterPro" id="IPR036259">
    <property type="entry name" value="MFS_trans_sf"/>
</dbReference>
<organism evidence="10 11">
    <name type="scientific">Trichophyton verrucosum (strain HKI 0517)</name>
    <dbReference type="NCBI Taxonomy" id="663202"/>
    <lineage>
        <taxon>Eukaryota</taxon>
        <taxon>Fungi</taxon>
        <taxon>Dikarya</taxon>
        <taxon>Ascomycota</taxon>
        <taxon>Pezizomycotina</taxon>
        <taxon>Eurotiomycetes</taxon>
        <taxon>Eurotiomycetidae</taxon>
        <taxon>Onygenales</taxon>
        <taxon>Arthrodermataceae</taxon>
        <taxon>Trichophyton</taxon>
    </lineage>
</organism>
<feature type="transmembrane region" description="Helical" evidence="9">
    <location>
        <begin position="579"/>
        <end position="598"/>
    </location>
</feature>
<dbReference type="KEGG" id="tve:TRV_08145"/>
<evidence type="ECO:0000256" key="2">
    <source>
        <dbReference type="ARBA" id="ARBA00005982"/>
    </source>
</evidence>
<dbReference type="GeneID" id="9583744"/>
<name>D4DLS1_TRIVH</name>
<evidence type="ECO:0000256" key="1">
    <source>
        <dbReference type="ARBA" id="ARBA00004141"/>
    </source>
</evidence>
<feature type="transmembrane region" description="Helical" evidence="9">
    <location>
        <begin position="184"/>
        <end position="204"/>
    </location>
</feature>
<dbReference type="EMBL" id="ACYE01000518">
    <property type="protein sequence ID" value="EFE37205.1"/>
    <property type="molecule type" value="Genomic_DNA"/>
</dbReference>
<feature type="transmembrane region" description="Helical" evidence="9">
    <location>
        <begin position="518"/>
        <end position="541"/>
    </location>
</feature>
<dbReference type="Proteomes" id="UP000008383">
    <property type="component" value="Unassembled WGS sequence"/>
</dbReference>
<evidence type="ECO:0000256" key="5">
    <source>
        <dbReference type="ARBA" id="ARBA00022989"/>
    </source>
</evidence>
<keyword evidence="11" id="KW-1185">Reference proteome</keyword>
<dbReference type="PROSITE" id="PS01023">
    <property type="entry name" value="PTR2_2"/>
    <property type="match status" value="1"/>
</dbReference>
<comment type="caution">
    <text evidence="10">The sequence shown here is derived from an EMBL/GenBank/DDBJ whole genome shotgun (WGS) entry which is preliminary data.</text>
</comment>
<gene>
    <name evidence="10" type="ORF">TRV_08145</name>
</gene>
<feature type="region of interest" description="Disordered" evidence="8">
    <location>
        <begin position="31"/>
        <end position="50"/>
    </location>
</feature>
<evidence type="ECO:0000256" key="3">
    <source>
        <dbReference type="ARBA" id="ARBA00022448"/>
    </source>
</evidence>
<dbReference type="FunFam" id="1.20.1250.20:FF:000085">
    <property type="entry name" value="MFS peptide transporter Ptr2"/>
    <property type="match status" value="1"/>
</dbReference>